<evidence type="ECO:0000313" key="2">
    <source>
        <dbReference type="EMBL" id="VUC25169.1"/>
    </source>
</evidence>
<keyword evidence="1" id="KW-0732">Signal</keyword>
<evidence type="ECO:0000256" key="1">
    <source>
        <dbReference type="SAM" id="SignalP"/>
    </source>
</evidence>
<proteinExistence type="predicted"/>
<organism evidence="2 3">
    <name type="scientific">Bionectria ochroleuca</name>
    <name type="common">Gliocladium roseum</name>
    <dbReference type="NCBI Taxonomy" id="29856"/>
    <lineage>
        <taxon>Eukaryota</taxon>
        <taxon>Fungi</taxon>
        <taxon>Dikarya</taxon>
        <taxon>Ascomycota</taxon>
        <taxon>Pezizomycotina</taxon>
        <taxon>Sordariomycetes</taxon>
        <taxon>Hypocreomycetidae</taxon>
        <taxon>Hypocreales</taxon>
        <taxon>Bionectriaceae</taxon>
        <taxon>Clonostachys</taxon>
    </lineage>
</organism>
<comment type="caution">
    <text evidence="2">The sequence shown here is derived from an EMBL/GenBank/DDBJ whole genome shotgun (WGS) entry which is preliminary data.</text>
</comment>
<evidence type="ECO:0000313" key="3">
    <source>
        <dbReference type="Proteomes" id="UP000766486"/>
    </source>
</evidence>
<gene>
    <name evidence="2" type="ORF">CLO192961_LOCUS158646</name>
</gene>
<dbReference type="Proteomes" id="UP000766486">
    <property type="component" value="Unassembled WGS sequence"/>
</dbReference>
<reference evidence="2 3" key="1">
    <citation type="submission" date="2019-06" db="EMBL/GenBank/DDBJ databases">
        <authorList>
            <person name="Broberg M."/>
        </authorList>
    </citation>
    <scope>NUCLEOTIDE SEQUENCE [LARGE SCALE GENOMIC DNA]</scope>
</reference>
<name>A0ABY6U2B1_BIOOC</name>
<sequence>MKFTLFIVAIGAAVAAPTEVFMNDDGLYCWDLCSFKEPECPDQMVSEFKNPCWTCCGYIY</sequence>
<keyword evidence="3" id="KW-1185">Reference proteome</keyword>
<feature type="signal peptide" evidence="1">
    <location>
        <begin position="1"/>
        <end position="15"/>
    </location>
</feature>
<dbReference type="EMBL" id="CABFNS010000731">
    <property type="protein sequence ID" value="VUC25169.1"/>
    <property type="molecule type" value="Genomic_DNA"/>
</dbReference>
<accession>A0ABY6U2B1</accession>
<feature type="chain" id="PRO_5045111255" evidence="1">
    <location>
        <begin position="16"/>
        <end position="60"/>
    </location>
</feature>
<protein>
    <submittedName>
        <fullName evidence="2">Uncharacterized protein</fullName>
    </submittedName>
</protein>